<evidence type="ECO:0000313" key="1">
    <source>
        <dbReference type="EMBL" id="CAD7011779.1"/>
    </source>
</evidence>
<feature type="non-terminal residue" evidence="1">
    <location>
        <position position="1"/>
    </location>
</feature>
<comment type="caution">
    <text evidence="1">The sequence shown here is derived from an EMBL/GenBank/DDBJ whole genome shotgun (WGS) entry which is preliminary data.</text>
</comment>
<dbReference type="EMBL" id="CAJHJT010000056">
    <property type="protein sequence ID" value="CAD7011779.1"/>
    <property type="molecule type" value="Genomic_DNA"/>
</dbReference>
<name>A0A811VC75_CERCA</name>
<organism evidence="1 2">
    <name type="scientific">Ceratitis capitata</name>
    <name type="common">Mediterranean fruit fly</name>
    <name type="synonym">Tephritis capitata</name>
    <dbReference type="NCBI Taxonomy" id="7213"/>
    <lineage>
        <taxon>Eukaryota</taxon>
        <taxon>Metazoa</taxon>
        <taxon>Ecdysozoa</taxon>
        <taxon>Arthropoda</taxon>
        <taxon>Hexapoda</taxon>
        <taxon>Insecta</taxon>
        <taxon>Pterygota</taxon>
        <taxon>Neoptera</taxon>
        <taxon>Endopterygota</taxon>
        <taxon>Diptera</taxon>
        <taxon>Brachycera</taxon>
        <taxon>Muscomorpha</taxon>
        <taxon>Tephritoidea</taxon>
        <taxon>Tephritidae</taxon>
        <taxon>Ceratitis</taxon>
        <taxon>Ceratitis</taxon>
    </lineage>
</organism>
<evidence type="ECO:0000313" key="2">
    <source>
        <dbReference type="Proteomes" id="UP000606786"/>
    </source>
</evidence>
<protein>
    <submittedName>
        <fullName evidence="1">(Mediterranean fruit fly) hypothetical protein</fullName>
    </submittedName>
</protein>
<dbReference type="AlphaFoldDB" id="A0A811VC75"/>
<reference evidence="1" key="1">
    <citation type="submission" date="2020-11" db="EMBL/GenBank/DDBJ databases">
        <authorList>
            <person name="Whitehead M."/>
        </authorList>
    </citation>
    <scope>NUCLEOTIDE SEQUENCE</scope>
    <source>
        <strain evidence="1">EGII</strain>
    </source>
</reference>
<keyword evidence="2" id="KW-1185">Reference proteome</keyword>
<proteinExistence type="predicted"/>
<gene>
    <name evidence="1" type="ORF">CCAP1982_LOCUS19890</name>
</gene>
<accession>A0A811VC75</accession>
<dbReference type="Proteomes" id="UP000606786">
    <property type="component" value="Unassembled WGS sequence"/>
</dbReference>
<sequence length="87" mass="9992">PSGFSFYISFSYFGRKKQQRRKQTIAQWCQVDTSSACRVTKALYEYSLRSLKLQCGKVLVASSYGMQQKRGRRHLTHRIVANINAGV</sequence>